<sequence length="92" mass="11099">MFIISVYSACENFDNKIYENLRQQRLELLIDKNWLEQLIHNEYSIKMTLNNWINGKRQAITAFQKLFGKLGFIFIFFSAIGFIMPYFLNKYE</sequence>
<keyword evidence="1" id="KW-1133">Transmembrane helix</keyword>
<dbReference type="Proteomes" id="UP000254065">
    <property type="component" value="Unassembled WGS sequence"/>
</dbReference>
<evidence type="ECO:0000313" key="3">
    <source>
        <dbReference type="Proteomes" id="UP000254065"/>
    </source>
</evidence>
<accession>A0A378QVW7</accession>
<feature type="transmembrane region" description="Helical" evidence="1">
    <location>
        <begin position="66"/>
        <end position="88"/>
    </location>
</feature>
<protein>
    <submittedName>
        <fullName evidence="2">Uncharacterized protein</fullName>
    </submittedName>
</protein>
<evidence type="ECO:0000313" key="2">
    <source>
        <dbReference type="EMBL" id="STZ07124.1"/>
    </source>
</evidence>
<dbReference type="AlphaFoldDB" id="A0A378QVW7"/>
<organism evidence="2 3">
    <name type="scientific">Moraxella caprae</name>
    <dbReference type="NCBI Taxonomy" id="90240"/>
    <lineage>
        <taxon>Bacteria</taxon>
        <taxon>Pseudomonadati</taxon>
        <taxon>Pseudomonadota</taxon>
        <taxon>Gammaproteobacteria</taxon>
        <taxon>Moraxellales</taxon>
        <taxon>Moraxellaceae</taxon>
        <taxon>Moraxella</taxon>
    </lineage>
</organism>
<name>A0A378QVW7_9GAMM</name>
<proteinExistence type="predicted"/>
<dbReference type="EMBL" id="UGQB01000004">
    <property type="protein sequence ID" value="STZ07124.1"/>
    <property type="molecule type" value="Genomic_DNA"/>
</dbReference>
<keyword evidence="3" id="KW-1185">Reference proteome</keyword>
<keyword evidence="1" id="KW-0812">Transmembrane</keyword>
<reference evidence="2 3" key="1">
    <citation type="submission" date="2018-06" db="EMBL/GenBank/DDBJ databases">
        <authorList>
            <consortium name="Pathogen Informatics"/>
            <person name="Doyle S."/>
        </authorList>
    </citation>
    <scope>NUCLEOTIDE SEQUENCE [LARGE SCALE GENOMIC DNA]</scope>
    <source>
        <strain evidence="2 3">NCTC12877</strain>
    </source>
</reference>
<gene>
    <name evidence="2" type="ORF">NCTC12877_00079</name>
</gene>
<evidence type="ECO:0000256" key="1">
    <source>
        <dbReference type="SAM" id="Phobius"/>
    </source>
</evidence>
<keyword evidence="1" id="KW-0472">Membrane</keyword>